<dbReference type="SUPFAM" id="SSF55347">
    <property type="entry name" value="Glyceraldehyde-3-phosphate dehydrogenase-like, C-terminal domain"/>
    <property type="match status" value="1"/>
</dbReference>
<dbReference type="PANTHER" id="PTHR43708:SF1">
    <property type="entry name" value="GALACTOSE_LACTOSE METABOLISM REGULATORY PROTEIN GAL80"/>
    <property type="match status" value="1"/>
</dbReference>
<gene>
    <name evidence="3" type="ORF">SAMN05192529_104102</name>
</gene>
<dbReference type="EMBL" id="FNQY01000004">
    <property type="protein sequence ID" value="SDZ92440.1"/>
    <property type="molecule type" value="Genomic_DNA"/>
</dbReference>
<dbReference type="AlphaFoldDB" id="A0A1H3WZP1"/>
<dbReference type="InterPro" id="IPR051317">
    <property type="entry name" value="Gfo/Idh/MocA_oxidoreduct"/>
</dbReference>
<feature type="domain" description="Gfo/Idh/MocA-like oxidoreductase N-terminal" evidence="1">
    <location>
        <begin position="8"/>
        <end position="119"/>
    </location>
</feature>
<sequence length="339" mass="37784">MSNQIKTALLAYGMSGKIFHAPFVKAHEGFELYAVLERHSKTAATDYPGVKSFDTMEQLLADPAIELVIVNTPNNLHFEQTKAVLEAGKHALVEKPVTSRPEELEALFALADQVGRQVLFYQNRRWDSDYQSVLAMVAGQHLGHIHEAHFRFDRYNLTLSPKKFKEMPIDASGIQYDLIPHVLDQAIALFGVPDRYYKRLLNLRPESRVNDFCSIQLSYPGNLEVYVAASLVTARQPPAFRLYGDKGSFEKMRSDVQEDQLKAGVKPVDPGYGHPPEALAGLYTKAGDEVQPAISIAENDSNYLGLFEAVNQTIRNGAAYPVKREQVLAQIRILAAAAN</sequence>
<evidence type="ECO:0000259" key="1">
    <source>
        <dbReference type="Pfam" id="PF01408"/>
    </source>
</evidence>
<dbReference type="RefSeq" id="WP_091394573.1">
    <property type="nucleotide sequence ID" value="NZ_FNQY01000004.1"/>
</dbReference>
<name>A0A1H3WZP1_9BACT</name>
<protein>
    <submittedName>
        <fullName evidence="3">Predicted dehydrogenase</fullName>
    </submittedName>
</protein>
<dbReference type="Pfam" id="PF01408">
    <property type="entry name" value="GFO_IDH_MocA"/>
    <property type="match status" value="1"/>
</dbReference>
<accession>A0A1H3WZP1</accession>
<dbReference type="InterPro" id="IPR000683">
    <property type="entry name" value="Gfo/Idh/MocA-like_OxRdtase_N"/>
</dbReference>
<reference evidence="3 4" key="1">
    <citation type="submission" date="2016-10" db="EMBL/GenBank/DDBJ databases">
        <authorList>
            <person name="de Groot N.N."/>
        </authorList>
    </citation>
    <scope>NUCLEOTIDE SEQUENCE [LARGE SCALE GENOMIC DNA]</scope>
    <source>
        <strain evidence="3 4">Vu-144</strain>
    </source>
</reference>
<dbReference type="STRING" id="551991.SAMN05192529_104102"/>
<dbReference type="InterPro" id="IPR055170">
    <property type="entry name" value="GFO_IDH_MocA-like_dom"/>
</dbReference>
<evidence type="ECO:0000313" key="3">
    <source>
        <dbReference type="EMBL" id="SDZ92440.1"/>
    </source>
</evidence>
<proteinExistence type="predicted"/>
<dbReference type="SUPFAM" id="SSF51735">
    <property type="entry name" value="NAD(P)-binding Rossmann-fold domains"/>
    <property type="match status" value="1"/>
</dbReference>
<dbReference type="Pfam" id="PF22725">
    <property type="entry name" value="GFO_IDH_MocA_C3"/>
    <property type="match status" value="1"/>
</dbReference>
<dbReference type="Proteomes" id="UP000199041">
    <property type="component" value="Unassembled WGS sequence"/>
</dbReference>
<dbReference type="OrthoDB" id="9815825at2"/>
<dbReference type="GO" id="GO:0000166">
    <property type="term" value="F:nucleotide binding"/>
    <property type="evidence" value="ECO:0007669"/>
    <property type="project" value="InterPro"/>
</dbReference>
<dbReference type="Gene3D" id="3.40.50.720">
    <property type="entry name" value="NAD(P)-binding Rossmann-like Domain"/>
    <property type="match status" value="1"/>
</dbReference>
<feature type="domain" description="GFO/IDH/MocA-like oxidoreductase" evidence="2">
    <location>
        <begin position="130"/>
        <end position="250"/>
    </location>
</feature>
<dbReference type="InterPro" id="IPR036291">
    <property type="entry name" value="NAD(P)-bd_dom_sf"/>
</dbReference>
<keyword evidence="4" id="KW-1185">Reference proteome</keyword>
<organism evidence="3 4">
    <name type="scientific">Arachidicoccus rhizosphaerae</name>
    <dbReference type="NCBI Taxonomy" id="551991"/>
    <lineage>
        <taxon>Bacteria</taxon>
        <taxon>Pseudomonadati</taxon>
        <taxon>Bacteroidota</taxon>
        <taxon>Chitinophagia</taxon>
        <taxon>Chitinophagales</taxon>
        <taxon>Chitinophagaceae</taxon>
        <taxon>Arachidicoccus</taxon>
    </lineage>
</organism>
<dbReference type="PANTHER" id="PTHR43708">
    <property type="entry name" value="CONSERVED EXPRESSED OXIDOREDUCTASE (EUROFUNG)"/>
    <property type="match status" value="1"/>
</dbReference>
<evidence type="ECO:0000259" key="2">
    <source>
        <dbReference type="Pfam" id="PF22725"/>
    </source>
</evidence>
<evidence type="ECO:0000313" key="4">
    <source>
        <dbReference type="Proteomes" id="UP000199041"/>
    </source>
</evidence>
<dbReference type="Gene3D" id="3.30.360.10">
    <property type="entry name" value="Dihydrodipicolinate Reductase, domain 2"/>
    <property type="match status" value="1"/>
</dbReference>